<dbReference type="SUPFAM" id="SSF53822">
    <property type="entry name" value="Periplasmic binding protein-like I"/>
    <property type="match status" value="1"/>
</dbReference>
<dbReference type="RefSeq" id="WP_043746025.1">
    <property type="nucleotide sequence ID" value="NZ_AQQX01000002.1"/>
</dbReference>
<gene>
    <name evidence="6" type="ORF">ATO9_04830</name>
</gene>
<comment type="caution">
    <text evidence="6">The sequence shown here is derived from an EMBL/GenBank/DDBJ whole genome shotgun (WGS) entry which is preliminary data.</text>
</comment>
<keyword evidence="7" id="KW-1185">Reference proteome</keyword>
<feature type="domain" description="Periplasmic binding protein" evidence="5">
    <location>
        <begin position="43"/>
        <end position="283"/>
    </location>
</feature>
<evidence type="ECO:0000313" key="6">
    <source>
        <dbReference type="EMBL" id="KGM49354.1"/>
    </source>
</evidence>
<evidence type="ECO:0000256" key="4">
    <source>
        <dbReference type="SAM" id="SignalP"/>
    </source>
</evidence>
<dbReference type="PANTHER" id="PTHR46847:SF1">
    <property type="entry name" value="D-ALLOSE-BINDING PERIPLASMIC PROTEIN-RELATED"/>
    <property type="match status" value="1"/>
</dbReference>
<dbReference type="CDD" id="cd01536">
    <property type="entry name" value="PBP1_ABC_sugar_binding-like"/>
    <property type="match status" value="1"/>
</dbReference>
<reference evidence="6 7" key="1">
    <citation type="journal article" date="2015" name="Antonie Van Leeuwenhoek">
        <title>Pseudooceanicola atlanticus gen. nov. sp. nov., isolated from surface seawater of the Atlantic Ocean and reclassification of Oceanicola batsensis, Oceanicola marinus, Oceanicola nitratireducens, Oceanicola nanhaiensis, Oceanicola antarcticus and Oceanicola flagellatus, as Pseudooceanicola batsensis comb. nov., Pseudooceanicola marinus comb. nov., Pseudooceanicola nitratireducens comb. nov., Pseudooceanicola nanhaiensis comb. nov., Pseudooceanicola antarcticus comb. nov., and Pseudooceanicola flagellatus comb. nov.</title>
        <authorList>
            <person name="Lai Q."/>
            <person name="Li G."/>
            <person name="Liu X."/>
            <person name="Du Y."/>
            <person name="Sun F."/>
            <person name="Shao Z."/>
        </authorList>
    </citation>
    <scope>NUCLEOTIDE SEQUENCE [LARGE SCALE GENOMIC DNA]</scope>
    <source>
        <strain evidence="6 7">22II-s11g</strain>
    </source>
</reference>
<dbReference type="STRING" id="1461694.ATO9_04830"/>
<evidence type="ECO:0000256" key="3">
    <source>
        <dbReference type="ARBA" id="ARBA00022729"/>
    </source>
</evidence>
<dbReference type="GO" id="GO:0030313">
    <property type="term" value="C:cell envelope"/>
    <property type="evidence" value="ECO:0007669"/>
    <property type="project" value="UniProtKB-SubCell"/>
</dbReference>
<protein>
    <submittedName>
        <fullName evidence="6">LacI family transcriptional regulator</fullName>
    </submittedName>
</protein>
<dbReference type="OrthoDB" id="44362at2"/>
<dbReference type="EMBL" id="AQQX01000002">
    <property type="protein sequence ID" value="KGM49354.1"/>
    <property type="molecule type" value="Genomic_DNA"/>
</dbReference>
<evidence type="ECO:0000259" key="5">
    <source>
        <dbReference type="Pfam" id="PF13407"/>
    </source>
</evidence>
<dbReference type="GO" id="GO:0030246">
    <property type="term" value="F:carbohydrate binding"/>
    <property type="evidence" value="ECO:0007669"/>
    <property type="project" value="UniProtKB-ARBA"/>
</dbReference>
<sequence>MKTIKTVLAAASLAGAAFAGSQAAAFELGVVAFQMSAETQARCANTVGAEAEKLGWEAQVLNSNGALETHASQLDNLIQKGVDAMILCMSKPVQFDAQFLAAKEAGIPVITISSGASPHTMFDVTPNEYIMAAEAAIYTLGTINFEGNILAQRFESNTGARIRGAILDAVLVENPQVEIVGEHSMARTKSWQDDVRNGMSALILQNAGNFDAVWASFDGQALIIDDLLKEAGMEKGDVSLVSIDGGQEVYRRIKDPYSMMTATVAIPFEDMAASAVSMMKQIAVDGTPKDDLVPGPYLFIPATLVDKTNVDEFLNE</sequence>
<evidence type="ECO:0000256" key="2">
    <source>
        <dbReference type="ARBA" id="ARBA00007639"/>
    </source>
</evidence>
<dbReference type="Proteomes" id="UP000030004">
    <property type="component" value="Unassembled WGS sequence"/>
</dbReference>
<dbReference type="Pfam" id="PF13407">
    <property type="entry name" value="Peripla_BP_4"/>
    <property type="match status" value="1"/>
</dbReference>
<name>A0A0A0EG73_9RHOB</name>
<comment type="subcellular location">
    <subcellularLocation>
        <location evidence="1">Cell envelope</location>
    </subcellularLocation>
</comment>
<dbReference type="PANTHER" id="PTHR46847">
    <property type="entry name" value="D-ALLOSE-BINDING PERIPLASMIC PROTEIN-RELATED"/>
    <property type="match status" value="1"/>
</dbReference>
<comment type="similarity">
    <text evidence="2">Belongs to the bacterial solute-binding protein 2 family.</text>
</comment>
<dbReference type="AlphaFoldDB" id="A0A0A0EG73"/>
<accession>A0A0A0EG73</accession>
<dbReference type="eggNOG" id="COG1879">
    <property type="taxonomic scope" value="Bacteria"/>
</dbReference>
<organism evidence="6 7">
    <name type="scientific">Pseudooceanicola atlanticus</name>
    <dbReference type="NCBI Taxonomy" id="1461694"/>
    <lineage>
        <taxon>Bacteria</taxon>
        <taxon>Pseudomonadati</taxon>
        <taxon>Pseudomonadota</taxon>
        <taxon>Alphaproteobacteria</taxon>
        <taxon>Rhodobacterales</taxon>
        <taxon>Paracoccaceae</taxon>
        <taxon>Pseudooceanicola</taxon>
    </lineage>
</organism>
<keyword evidence="3 4" id="KW-0732">Signal</keyword>
<feature type="signal peptide" evidence="4">
    <location>
        <begin position="1"/>
        <end position="19"/>
    </location>
</feature>
<dbReference type="InterPro" id="IPR028082">
    <property type="entry name" value="Peripla_BP_I"/>
</dbReference>
<dbReference type="InterPro" id="IPR025997">
    <property type="entry name" value="SBP_2_dom"/>
</dbReference>
<evidence type="ECO:0000313" key="7">
    <source>
        <dbReference type="Proteomes" id="UP000030004"/>
    </source>
</evidence>
<proteinExistence type="inferred from homology"/>
<feature type="chain" id="PRO_5001969061" evidence="4">
    <location>
        <begin position="20"/>
        <end position="316"/>
    </location>
</feature>
<dbReference type="Gene3D" id="3.40.50.2300">
    <property type="match status" value="2"/>
</dbReference>
<evidence type="ECO:0000256" key="1">
    <source>
        <dbReference type="ARBA" id="ARBA00004196"/>
    </source>
</evidence>